<proteinExistence type="inferred from homology"/>
<dbReference type="Gene3D" id="1.10.20.60">
    <property type="entry name" value="Glu-tRNAGln amidotransferase C subunit, N-terminal domain"/>
    <property type="match status" value="1"/>
</dbReference>
<evidence type="ECO:0000256" key="1">
    <source>
        <dbReference type="SAM" id="MobiDB-lite"/>
    </source>
</evidence>
<organism evidence="2">
    <name type="scientific">freshwater metagenome</name>
    <dbReference type="NCBI Taxonomy" id="449393"/>
    <lineage>
        <taxon>unclassified sequences</taxon>
        <taxon>metagenomes</taxon>
        <taxon>ecological metagenomes</taxon>
    </lineage>
</organism>
<dbReference type="InterPro" id="IPR003837">
    <property type="entry name" value="GatC"/>
</dbReference>
<sequence length="96" mass="10192">MIDRSEVLHIAKLARLSISDEEVDVLAAELSGILDHVEMISKLDLAGVEPSAHSVAQTGWLRPDVPHESLSREKALDQAPATNGEGFEVPPPGSGS</sequence>
<protein>
    <submittedName>
        <fullName evidence="2">Unannotated protein</fullName>
    </submittedName>
</protein>
<dbReference type="InterPro" id="IPR036113">
    <property type="entry name" value="Asp/Glu-ADT_sf_sub_c"/>
</dbReference>
<reference evidence="2" key="1">
    <citation type="submission" date="2020-05" db="EMBL/GenBank/DDBJ databases">
        <authorList>
            <person name="Chiriac C."/>
            <person name="Salcher M."/>
            <person name="Ghai R."/>
            <person name="Kavagutti S V."/>
        </authorList>
    </citation>
    <scope>NUCLEOTIDE SEQUENCE</scope>
</reference>
<evidence type="ECO:0000313" key="2">
    <source>
        <dbReference type="EMBL" id="CAB4879836.1"/>
    </source>
</evidence>
<dbReference type="AlphaFoldDB" id="A0A6J7EA82"/>
<feature type="region of interest" description="Disordered" evidence="1">
    <location>
        <begin position="68"/>
        <end position="96"/>
    </location>
</feature>
<gene>
    <name evidence="2" type="ORF">UFOPK3444_01294</name>
</gene>
<dbReference type="PANTHER" id="PTHR15004:SF0">
    <property type="entry name" value="GLUTAMYL-TRNA(GLN) AMIDOTRANSFERASE SUBUNIT C, MITOCHONDRIAL"/>
    <property type="match status" value="1"/>
</dbReference>
<dbReference type="PANTHER" id="PTHR15004">
    <property type="entry name" value="GLUTAMYL-TRNA(GLN) AMIDOTRANSFERASE SUBUNIT C, MITOCHONDRIAL"/>
    <property type="match status" value="1"/>
</dbReference>
<dbReference type="GO" id="GO:0006450">
    <property type="term" value="P:regulation of translational fidelity"/>
    <property type="evidence" value="ECO:0007669"/>
    <property type="project" value="InterPro"/>
</dbReference>
<dbReference type="HAMAP" id="MF_00122">
    <property type="entry name" value="GatC"/>
    <property type="match status" value="1"/>
</dbReference>
<dbReference type="GO" id="GO:0070681">
    <property type="term" value="P:glutaminyl-tRNAGln biosynthesis via transamidation"/>
    <property type="evidence" value="ECO:0007669"/>
    <property type="project" value="TreeGrafter"/>
</dbReference>
<dbReference type="EMBL" id="CAFBLU010000026">
    <property type="protein sequence ID" value="CAB4879836.1"/>
    <property type="molecule type" value="Genomic_DNA"/>
</dbReference>
<accession>A0A6J7EA82</accession>
<dbReference type="NCBIfam" id="TIGR00135">
    <property type="entry name" value="gatC"/>
    <property type="match status" value="1"/>
</dbReference>
<dbReference type="SUPFAM" id="SSF141000">
    <property type="entry name" value="Glu-tRNAGln amidotransferase C subunit"/>
    <property type="match status" value="1"/>
</dbReference>
<name>A0A6J7EA82_9ZZZZ</name>
<dbReference type="Pfam" id="PF02686">
    <property type="entry name" value="GatC"/>
    <property type="match status" value="1"/>
</dbReference>